<accession>A0AA38RQK8</accession>
<evidence type="ECO:0000313" key="2">
    <source>
        <dbReference type="Proteomes" id="UP001174694"/>
    </source>
</evidence>
<gene>
    <name evidence="1" type="ORF">NKR23_g6609</name>
</gene>
<dbReference type="SUPFAM" id="SSF56235">
    <property type="entry name" value="N-terminal nucleophile aminohydrolases (Ntn hydrolases)"/>
    <property type="match status" value="1"/>
</dbReference>
<dbReference type="PANTHER" id="PTHR43881">
    <property type="entry name" value="GAMMA-GLUTAMYLTRANSPEPTIDASE (AFU_ORTHOLOGUE AFUA_4G13580)"/>
    <property type="match status" value="1"/>
</dbReference>
<organism evidence="1 2">
    <name type="scientific">Pleurostoma richardsiae</name>
    <dbReference type="NCBI Taxonomy" id="41990"/>
    <lineage>
        <taxon>Eukaryota</taxon>
        <taxon>Fungi</taxon>
        <taxon>Dikarya</taxon>
        <taxon>Ascomycota</taxon>
        <taxon>Pezizomycotina</taxon>
        <taxon>Sordariomycetes</taxon>
        <taxon>Sordariomycetidae</taxon>
        <taxon>Calosphaeriales</taxon>
        <taxon>Pleurostomataceae</taxon>
        <taxon>Pleurostoma</taxon>
    </lineage>
</organism>
<evidence type="ECO:0000313" key="1">
    <source>
        <dbReference type="EMBL" id="KAJ9143523.1"/>
    </source>
</evidence>
<proteinExistence type="predicted"/>
<protein>
    <submittedName>
        <fullName evidence="1">Gamma-glutamyltransferase</fullName>
    </submittedName>
</protein>
<name>A0AA38RQK8_9PEZI</name>
<dbReference type="Proteomes" id="UP001174694">
    <property type="component" value="Unassembled WGS sequence"/>
</dbReference>
<dbReference type="PRINTS" id="PR01210">
    <property type="entry name" value="GGTRANSPTASE"/>
</dbReference>
<sequence length="612" mass="65436">MADLNAAAVFPYANPTLVKFPSRRSVVHSTKGLVACTQPLAAEAGQRILKLGGNAADAAVAVAAAMNVTEPASTGAGGDMFCLYFDAKAGVVHSLNGSGKSPKNTTLAQIREELGMDEAAKGRIPITSPLSITVPGAPAGWIDAFDQFGSGKLSLEQILMPAIELAEEGFPVSEISSKMWRDGEQLLRKASTNFAELLKEDKAADQSVRAPRAGEILRNPSLAQTFRTLAMEGKKGFYTGRIAKAIVDVVKQKGGHLELSDLEDHLNYGPDNTTPLSLKFRGQQVQQVGPQKLIREAKDHFIELWEHPPNGQGIVALIALGILEELEAMGKIPTFTAKDHNTAPYLHALIEALRIAFGDASWWVTDPTNSPVTGAQMISRPYLAERAKLFDSTKAKNHGQGRPGSSPALNHSDTVYLAVTDKDGNAMSFINSNFREFGSGIVPEGCGFVLQNRGGGFDLGPETHPNIYAGGKRPYHTIIPGMVTVGDGEDRRLHSLLGVMGGLMQPQGHVQVLLNMEVFGMNPQQALDAPRICISAAGGAAQMSAIYLEEGIGEDAVQTLKEMGHNVQVMKEWSRVWFGRGQIIRRHVDEATGQAVFSGGSDGRGDGCAMPA</sequence>
<dbReference type="AlphaFoldDB" id="A0AA38RQK8"/>
<reference evidence="1" key="1">
    <citation type="submission" date="2022-07" db="EMBL/GenBank/DDBJ databases">
        <title>Fungi with potential for degradation of polypropylene.</title>
        <authorList>
            <person name="Gostincar C."/>
        </authorList>
    </citation>
    <scope>NUCLEOTIDE SEQUENCE</scope>
    <source>
        <strain evidence="1">EXF-13308</strain>
    </source>
</reference>
<dbReference type="PANTHER" id="PTHR43881:SF1">
    <property type="entry name" value="GAMMA-GLUTAMYLTRANSPEPTIDASE (AFU_ORTHOLOGUE AFUA_4G13580)"/>
    <property type="match status" value="1"/>
</dbReference>
<keyword evidence="2" id="KW-1185">Reference proteome</keyword>
<comment type="caution">
    <text evidence="1">The sequence shown here is derived from an EMBL/GenBank/DDBJ whole genome shotgun (WGS) entry which is preliminary data.</text>
</comment>
<dbReference type="InterPro" id="IPR043137">
    <property type="entry name" value="GGT_ssub_C"/>
</dbReference>
<dbReference type="Gene3D" id="1.10.246.130">
    <property type="match status" value="1"/>
</dbReference>
<dbReference type="Pfam" id="PF01019">
    <property type="entry name" value="G_glu_transpept"/>
    <property type="match status" value="1"/>
</dbReference>
<dbReference type="Gene3D" id="3.60.20.40">
    <property type="match status" value="1"/>
</dbReference>
<dbReference type="InterPro" id="IPR029055">
    <property type="entry name" value="Ntn_hydrolases_N"/>
</dbReference>
<dbReference type="EMBL" id="JANBVO010000019">
    <property type="protein sequence ID" value="KAJ9143523.1"/>
    <property type="molecule type" value="Genomic_DNA"/>
</dbReference>
<dbReference type="InterPro" id="IPR052896">
    <property type="entry name" value="GGT-like_enzyme"/>
</dbReference>
<dbReference type="InterPro" id="IPR043138">
    <property type="entry name" value="GGT_lsub"/>
</dbReference>